<evidence type="ECO:0000259" key="4">
    <source>
        <dbReference type="Pfam" id="PF00561"/>
    </source>
</evidence>
<dbReference type="Gene3D" id="3.40.50.1820">
    <property type="entry name" value="alpha/beta hydrolase"/>
    <property type="match status" value="1"/>
</dbReference>
<comment type="similarity">
    <text evidence="1">Belongs to the AB hydrolase superfamily. AB hydrolase 4 family.</text>
</comment>
<sequence>MKTVLPNIESSFRLEQNIAFYLILFSKTTMPFIPHSDYNIAVPFMHKHKHVSTIYAGMFKNFSVPNYKRETLELSDGDFLMVDYNLENTQKAVILCHGLEGNSRRPYINSCATYFLARNYGVFAWNNRSCGGAMNRLPRLYHHAAIEDLDAVVQFALTKVEEVYLIGYSMGGAQVLNYFGRTQNMSSKVKAGIAVSVPVEVRSSAESLKQGFNKVYMNNFTSGLSKKLKIKAQQFPELLDWSKIKDIKTFDELDDNFTAPLHGFKDREDYYFSVSPARNIENISKPVLIINALDDPFLGDDCYPVDLATEHQYIHLETPKYGGHCAYPMKNTLHSYAEIRAFSFIEGLKR</sequence>
<dbReference type="InterPro" id="IPR012020">
    <property type="entry name" value="ABHD4"/>
</dbReference>
<dbReference type="InterPro" id="IPR029058">
    <property type="entry name" value="AB_hydrolase_fold"/>
</dbReference>
<accession>A0ABV5GK60</accession>
<dbReference type="PROSITE" id="PS01133">
    <property type="entry name" value="UPF0017"/>
    <property type="match status" value="1"/>
</dbReference>
<evidence type="ECO:0000313" key="5">
    <source>
        <dbReference type="EMBL" id="MFB9095775.1"/>
    </source>
</evidence>
<dbReference type="InterPro" id="IPR050960">
    <property type="entry name" value="AB_hydrolase_4_sf"/>
</dbReference>
<keyword evidence="2" id="KW-0719">Serine esterase</keyword>
<evidence type="ECO:0000256" key="1">
    <source>
        <dbReference type="ARBA" id="ARBA00010884"/>
    </source>
</evidence>
<evidence type="ECO:0000256" key="3">
    <source>
        <dbReference type="ARBA" id="ARBA00022801"/>
    </source>
</evidence>
<feature type="domain" description="AB hydrolase-1" evidence="4">
    <location>
        <begin position="92"/>
        <end position="298"/>
    </location>
</feature>
<dbReference type="GO" id="GO:0016787">
    <property type="term" value="F:hydrolase activity"/>
    <property type="evidence" value="ECO:0007669"/>
    <property type="project" value="UniProtKB-KW"/>
</dbReference>
<keyword evidence="3 5" id="KW-0378">Hydrolase</keyword>
<dbReference type="InterPro" id="IPR000952">
    <property type="entry name" value="AB_hydrolase_4_CS"/>
</dbReference>
<evidence type="ECO:0000313" key="6">
    <source>
        <dbReference type="Proteomes" id="UP001589607"/>
    </source>
</evidence>
<dbReference type="Pfam" id="PF00561">
    <property type="entry name" value="Abhydrolase_1"/>
    <property type="match status" value="1"/>
</dbReference>
<organism evidence="5 6">
    <name type="scientific">Flavobacterium jumunjinense</name>
    <dbReference type="NCBI Taxonomy" id="998845"/>
    <lineage>
        <taxon>Bacteria</taxon>
        <taxon>Pseudomonadati</taxon>
        <taxon>Bacteroidota</taxon>
        <taxon>Flavobacteriia</taxon>
        <taxon>Flavobacteriales</taxon>
        <taxon>Flavobacteriaceae</taxon>
        <taxon>Flavobacterium</taxon>
    </lineage>
</organism>
<dbReference type="PIRSF" id="PIRSF005211">
    <property type="entry name" value="Ab_hydro_YheT"/>
    <property type="match status" value="1"/>
</dbReference>
<keyword evidence="6" id="KW-1185">Reference proteome</keyword>
<reference evidence="5 6" key="1">
    <citation type="submission" date="2024-09" db="EMBL/GenBank/DDBJ databases">
        <authorList>
            <person name="Sun Q."/>
            <person name="Mori K."/>
        </authorList>
    </citation>
    <scope>NUCLEOTIDE SEQUENCE [LARGE SCALE GENOMIC DNA]</scope>
    <source>
        <strain evidence="5 6">CECT 7955</strain>
    </source>
</reference>
<dbReference type="Proteomes" id="UP001589607">
    <property type="component" value="Unassembled WGS sequence"/>
</dbReference>
<name>A0ABV5GK60_9FLAO</name>
<dbReference type="EMBL" id="JBHMEY010000010">
    <property type="protein sequence ID" value="MFB9095775.1"/>
    <property type="molecule type" value="Genomic_DNA"/>
</dbReference>
<proteinExistence type="inferred from homology"/>
<dbReference type="PANTHER" id="PTHR10794:SF63">
    <property type="entry name" value="ALPHA_BETA HYDROLASE 1, ISOFORM A"/>
    <property type="match status" value="1"/>
</dbReference>
<dbReference type="RefSeq" id="WP_236456473.1">
    <property type="nucleotide sequence ID" value="NZ_CBCSGE010000011.1"/>
</dbReference>
<dbReference type="SUPFAM" id="SSF53474">
    <property type="entry name" value="alpha/beta-Hydrolases"/>
    <property type="match status" value="1"/>
</dbReference>
<protein>
    <submittedName>
        <fullName evidence="5">YheT family hydrolase</fullName>
    </submittedName>
</protein>
<dbReference type="PANTHER" id="PTHR10794">
    <property type="entry name" value="ABHYDROLASE DOMAIN-CONTAINING PROTEIN"/>
    <property type="match status" value="1"/>
</dbReference>
<comment type="caution">
    <text evidence="5">The sequence shown here is derived from an EMBL/GenBank/DDBJ whole genome shotgun (WGS) entry which is preliminary data.</text>
</comment>
<gene>
    <name evidence="5" type="ORF">ACFFVF_04555</name>
</gene>
<evidence type="ECO:0000256" key="2">
    <source>
        <dbReference type="ARBA" id="ARBA00022487"/>
    </source>
</evidence>
<dbReference type="InterPro" id="IPR000073">
    <property type="entry name" value="AB_hydrolase_1"/>
</dbReference>